<dbReference type="InterPro" id="IPR021027">
    <property type="entry name" value="Transposase_put_HTH"/>
</dbReference>
<evidence type="ECO:0000259" key="11">
    <source>
        <dbReference type="Pfam" id="PF12323"/>
    </source>
</evidence>
<keyword evidence="13" id="KW-1185">Reference proteome</keyword>
<evidence type="ECO:0000256" key="7">
    <source>
        <dbReference type="ARBA" id="ARBA00023172"/>
    </source>
</evidence>
<name>A0A9W6S8T9_9ACTN</name>
<gene>
    <name evidence="12" type="ORF">Airi02_071070</name>
</gene>
<keyword evidence="6" id="KW-0238">DNA-binding</keyword>
<keyword evidence="5" id="KW-0862">Zinc</keyword>
<dbReference type="InterPro" id="IPR001959">
    <property type="entry name" value="Transposase"/>
</dbReference>
<accession>A0A9W6S8T9</accession>
<evidence type="ECO:0000256" key="8">
    <source>
        <dbReference type="SAM" id="MobiDB-lite"/>
    </source>
</evidence>
<evidence type="ECO:0000259" key="10">
    <source>
        <dbReference type="Pfam" id="PF07282"/>
    </source>
</evidence>
<reference evidence="12" key="1">
    <citation type="submission" date="2023-03" db="EMBL/GenBank/DDBJ databases">
        <title>Actinoallomurus iriomotensis NBRC 103684.</title>
        <authorList>
            <person name="Ichikawa N."/>
            <person name="Sato H."/>
            <person name="Tonouchi N."/>
        </authorList>
    </citation>
    <scope>NUCLEOTIDE SEQUENCE</scope>
    <source>
        <strain evidence="12">NBRC 103684</strain>
    </source>
</reference>
<dbReference type="PANTHER" id="PTHR30405">
    <property type="entry name" value="TRANSPOSASE"/>
    <property type="match status" value="1"/>
</dbReference>
<comment type="similarity">
    <text evidence="1">In the C-terminal section; belongs to the transposase 35 family.</text>
</comment>
<evidence type="ECO:0000256" key="6">
    <source>
        <dbReference type="ARBA" id="ARBA00023125"/>
    </source>
</evidence>
<dbReference type="GO" id="GO:0046872">
    <property type="term" value="F:metal ion binding"/>
    <property type="evidence" value="ECO:0007669"/>
    <property type="project" value="UniProtKB-KW"/>
</dbReference>
<feature type="domain" description="Probable transposase IS891/IS1136/IS1341" evidence="9">
    <location>
        <begin position="167"/>
        <end position="281"/>
    </location>
</feature>
<keyword evidence="4" id="KW-0479">Metal-binding</keyword>
<evidence type="ECO:0000256" key="3">
    <source>
        <dbReference type="ARBA" id="ARBA00022578"/>
    </source>
</evidence>
<dbReference type="Pfam" id="PF12323">
    <property type="entry name" value="HTH_OrfB_IS605"/>
    <property type="match status" value="1"/>
</dbReference>
<dbReference type="GO" id="GO:0006310">
    <property type="term" value="P:DNA recombination"/>
    <property type="evidence" value="ECO:0007669"/>
    <property type="project" value="UniProtKB-KW"/>
</dbReference>
<sequence>MRTSYKVRAYPTPEQAAVLNRTFGCVRLVWNKVLTWRRDRYHTQRITTSYAETDRYLTELKRDPDLEFLSKVSSVPLQQTLRHQHTAFVNFFAGRARYPRYKSRQRKQSATYTQSAFRWREGRLYLARMMGVQLEVVWSWPEIDPASLEPTSVTVSREPCGRWYVSLAVEIPDPQQAPPTGAVVGVDLGVKDFAVTSDGEKIANARRLAMRERNLARYQRRMARKQSGSSNRAKAKVKVARAHRKVAASRADFLHKTSARLVRDHDVIVIEDLAVQNMVRNRRLAKAISDCGWGEFRRQLEYKAAKYGRRLIVIDRWYPSSKTCSVCGHLLTELSLSTRAWCCPSCRTLHDRDVNAAKNILAAGLAVSACGGDVRHPGSPRAQSPQKQEPQPARAGIPALQSEE</sequence>
<dbReference type="CDD" id="cd20805">
    <property type="entry name" value="C1_DGK_rpt2"/>
    <property type="match status" value="1"/>
</dbReference>
<dbReference type="NCBIfam" id="TIGR01766">
    <property type="entry name" value="IS200/IS605 family accessory protein TnpB-like domain"/>
    <property type="match status" value="1"/>
</dbReference>
<dbReference type="PANTHER" id="PTHR30405:SF25">
    <property type="entry name" value="RNA-GUIDED DNA ENDONUCLEASE INSQ-RELATED"/>
    <property type="match status" value="1"/>
</dbReference>
<dbReference type="Pfam" id="PF01385">
    <property type="entry name" value="OrfB_IS605"/>
    <property type="match status" value="1"/>
</dbReference>
<dbReference type="AlphaFoldDB" id="A0A9W6S8T9"/>
<proteinExistence type="inferred from homology"/>
<feature type="domain" description="Cas12f1-like TNB" evidence="10">
    <location>
        <begin position="293"/>
        <end position="360"/>
    </location>
</feature>
<protein>
    <submittedName>
        <fullName evidence="12">Transposase</fullName>
    </submittedName>
</protein>
<evidence type="ECO:0000256" key="4">
    <source>
        <dbReference type="ARBA" id="ARBA00022723"/>
    </source>
</evidence>
<keyword evidence="3" id="KW-0815">Transposition</keyword>
<keyword evidence="7" id="KW-0233">DNA recombination</keyword>
<feature type="region of interest" description="Disordered" evidence="8">
    <location>
        <begin position="373"/>
        <end position="404"/>
    </location>
</feature>
<evidence type="ECO:0000313" key="12">
    <source>
        <dbReference type="EMBL" id="GLY89178.1"/>
    </source>
</evidence>
<dbReference type="Pfam" id="PF07282">
    <property type="entry name" value="Cas12f1-like_TNB"/>
    <property type="match status" value="1"/>
</dbReference>
<evidence type="ECO:0000256" key="5">
    <source>
        <dbReference type="ARBA" id="ARBA00022833"/>
    </source>
</evidence>
<dbReference type="InterPro" id="IPR051399">
    <property type="entry name" value="RNA-guided_DNA_endo/Transpos"/>
</dbReference>
<dbReference type="Proteomes" id="UP001165074">
    <property type="component" value="Unassembled WGS sequence"/>
</dbReference>
<dbReference type="GO" id="GO:0032196">
    <property type="term" value="P:transposition"/>
    <property type="evidence" value="ECO:0007669"/>
    <property type="project" value="UniProtKB-KW"/>
</dbReference>
<evidence type="ECO:0000259" key="9">
    <source>
        <dbReference type="Pfam" id="PF01385"/>
    </source>
</evidence>
<comment type="similarity">
    <text evidence="2">In the N-terminal section; belongs to the transposase 2 family.</text>
</comment>
<dbReference type="GO" id="GO:0003677">
    <property type="term" value="F:DNA binding"/>
    <property type="evidence" value="ECO:0007669"/>
    <property type="project" value="UniProtKB-KW"/>
</dbReference>
<evidence type="ECO:0000256" key="2">
    <source>
        <dbReference type="ARBA" id="ARBA00011044"/>
    </source>
</evidence>
<evidence type="ECO:0000256" key="1">
    <source>
        <dbReference type="ARBA" id="ARBA00008761"/>
    </source>
</evidence>
<dbReference type="EMBL" id="BSTK01000012">
    <property type="protein sequence ID" value="GLY89178.1"/>
    <property type="molecule type" value="Genomic_DNA"/>
</dbReference>
<feature type="domain" description="Transposase putative helix-turn-helix" evidence="11">
    <location>
        <begin position="1"/>
        <end position="43"/>
    </location>
</feature>
<dbReference type="NCBIfam" id="NF040570">
    <property type="entry name" value="guided_TnpB"/>
    <property type="match status" value="1"/>
</dbReference>
<dbReference type="RefSeq" id="WP_285579258.1">
    <property type="nucleotide sequence ID" value="NZ_BSTK01000012.1"/>
</dbReference>
<organism evidence="12 13">
    <name type="scientific">Actinoallomurus iriomotensis</name>
    <dbReference type="NCBI Taxonomy" id="478107"/>
    <lineage>
        <taxon>Bacteria</taxon>
        <taxon>Bacillati</taxon>
        <taxon>Actinomycetota</taxon>
        <taxon>Actinomycetes</taxon>
        <taxon>Streptosporangiales</taxon>
        <taxon>Thermomonosporaceae</taxon>
        <taxon>Actinoallomurus</taxon>
    </lineage>
</organism>
<dbReference type="InterPro" id="IPR010095">
    <property type="entry name" value="Cas12f1-like_TNB"/>
</dbReference>
<evidence type="ECO:0000313" key="13">
    <source>
        <dbReference type="Proteomes" id="UP001165074"/>
    </source>
</evidence>
<comment type="caution">
    <text evidence="12">The sequence shown here is derived from an EMBL/GenBank/DDBJ whole genome shotgun (WGS) entry which is preliminary data.</text>
</comment>